<proteinExistence type="predicted"/>
<dbReference type="InParanoid" id="A0A0Q3G116"/>
<evidence type="ECO:0000313" key="3">
    <source>
        <dbReference type="EnsemblPlants" id="KQK05168"/>
    </source>
</evidence>
<dbReference type="AlphaFoldDB" id="A0A0Q3G116"/>
<evidence type="ECO:0000259" key="1">
    <source>
        <dbReference type="Pfam" id="PF13966"/>
    </source>
</evidence>
<dbReference type="Proteomes" id="UP000008810">
    <property type="component" value="Chromosome 2"/>
</dbReference>
<feature type="domain" description="Reverse transcriptase zinc-binding" evidence="1">
    <location>
        <begin position="20"/>
        <end position="58"/>
    </location>
</feature>
<evidence type="ECO:0000313" key="2">
    <source>
        <dbReference type="EMBL" id="KQK05168.1"/>
    </source>
</evidence>
<name>A0A0Q3G116_BRADI</name>
<sequence>MPAWNLAWKSKAPTVASFSSSWLERHGLHHPDRCPLCDQLPENSGHLFLSCVFARQLWFVILSGWNKLEWIPTPDSVLVNWWNDLPVSGKPRKQLATSITLIIWTIWKHRNKMVFDDESVQCVWEHSDGGRGLAPSWSSLPTPCFLFFLVGRTSG</sequence>
<dbReference type="OrthoDB" id="696485at2759"/>
<dbReference type="Pfam" id="PF13966">
    <property type="entry name" value="zf-RVT"/>
    <property type="match status" value="1"/>
</dbReference>
<organism evidence="2">
    <name type="scientific">Brachypodium distachyon</name>
    <name type="common">Purple false brome</name>
    <name type="synonym">Trachynia distachya</name>
    <dbReference type="NCBI Taxonomy" id="15368"/>
    <lineage>
        <taxon>Eukaryota</taxon>
        <taxon>Viridiplantae</taxon>
        <taxon>Streptophyta</taxon>
        <taxon>Embryophyta</taxon>
        <taxon>Tracheophyta</taxon>
        <taxon>Spermatophyta</taxon>
        <taxon>Magnoliopsida</taxon>
        <taxon>Liliopsida</taxon>
        <taxon>Poales</taxon>
        <taxon>Poaceae</taxon>
        <taxon>BOP clade</taxon>
        <taxon>Pooideae</taxon>
        <taxon>Stipodae</taxon>
        <taxon>Brachypodieae</taxon>
        <taxon>Brachypodium</taxon>
    </lineage>
</organism>
<dbReference type="InterPro" id="IPR026960">
    <property type="entry name" value="RVT-Znf"/>
</dbReference>
<dbReference type="EnsemblPlants" id="KQK05168">
    <property type="protein sequence ID" value="KQK05168"/>
    <property type="gene ID" value="BRADI_2g18451v3"/>
</dbReference>
<dbReference type="Gramene" id="KQK05168">
    <property type="protein sequence ID" value="KQK05168"/>
    <property type="gene ID" value="BRADI_2g18451v3"/>
</dbReference>
<reference evidence="2" key="2">
    <citation type="submission" date="2017-06" db="EMBL/GenBank/DDBJ databases">
        <title>WGS assembly of Brachypodium distachyon.</title>
        <authorList>
            <consortium name="The International Brachypodium Initiative"/>
            <person name="Lucas S."/>
            <person name="Harmon-Smith M."/>
            <person name="Lail K."/>
            <person name="Tice H."/>
            <person name="Grimwood J."/>
            <person name="Bruce D."/>
            <person name="Barry K."/>
            <person name="Shu S."/>
            <person name="Lindquist E."/>
            <person name="Wang M."/>
            <person name="Pitluck S."/>
            <person name="Vogel J.P."/>
            <person name="Garvin D.F."/>
            <person name="Mockler T.C."/>
            <person name="Schmutz J."/>
            <person name="Rokhsar D."/>
            <person name="Bevan M.W."/>
        </authorList>
    </citation>
    <scope>NUCLEOTIDE SEQUENCE</scope>
    <source>
        <strain evidence="2">Bd21</strain>
    </source>
</reference>
<reference evidence="3" key="3">
    <citation type="submission" date="2018-08" db="UniProtKB">
        <authorList>
            <consortium name="EnsemblPlants"/>
        </authorList>
    </citation>
    <scope>IDENTIFICATION</scope>
    <source>
        <strain evidence="3">cv. Bd21</strain>
    </source>
</reference>
<protein>
    <recommendedName>
        <fullName evidence="1">Reverse transcriptase zinc-binding domain-containing protein</fullName>
    </recommendedName>
</protein>
<gene>
    <name evidence="2" type="ORF">BRADI_2g18451v3</name>
</gene>
<evidence type="ECO:0000313" key="4">
    <source>
        <dbReference type="Proteomes" id="UP000008810"/>
    </source>
</evidence>
<keyword evidence="4" id="KW-1185">Reference proteome</keyword>
<accession>A0A0Q3G116</accession>
<reference evidence="2 3" key="1">
    <citation type="journal article" date="2010" name="Nature">
        <title>Genome sequencing and analysis of the model grass Brachypodium distachyon.</title>
        <authorList>
            <consortium name="International Brachypodium Initiative"/>
        </authorList>
    </citation>
    <scope>NUCLEOTIDE SEQUENCE [LARGE SCALE GENOMIC DNA]</scope>
    <source>
        <strain evidence="2 3">Bd21</strain>
    </source>
</reference>
<dbReference type="EMBL" id="CM000881">
    <property type="protein sequence ID" value="KQK05168.1"/>
    <property type="molecule type" value="Genomic_DNA"/>
</dbReference>